<dbReference type="Pfam" id="PF05930">
    <property type="entry name" value="Phage_AlpA"/>
    <property type="match status" value="1"/>
</dbReference>
<reference evidence="1 2" key="1">
    <citation type="submission" date="2018-05" db="EMBL/GenBank/DDBJ databases">
        <title>Genomic Encyclopedia of Type Strains, Phase IV (KMG-IV): sequencing the most valuable type-strain genomes for metagenomic binning, comparative biology and taxonomic classification.</title>
        <authorList>
            <person name="Goeker M."/>
        </authorList>
    </citation>
    <scope>NUCLEOTIDE SEQUENCE [LARGE SCALE GENOMIC DNA]</scope>
    <source>
        <strain evidence="1 2">DSM 25134</strain>
    </source>
</reference>
<evidence type="ECO:0000313" key="2">
    <source>
        <dbReference type="Proteomes" id="UP000248395"/>
    </source>
</evidence>
<keyword evidence="2" id="KW-1185">Reference proteome</keyword>
<dbReference type="EMBL" id="QJKC01000001">
    <property type="protein sequence ID" value="PXX51096.1"/>
    <property type="molecule type" value="Genomic_DNA"/>
</dbReference>
<dbReference type="InterPro" id="IPR036388">
    <property type="entry name" value="WH-like_DNA-bd_sf"/>
</dbReference>
<dbReference type="SUPFAM" id="SSF46955">
    <property type="entry name" value="Putative DNA-binding domain"/>
    <property type="match status" value="1"/>
</dbReference>
<dbReference type="Proteomes" id="UP000248395">
    <property type="component" value="Unassembled WGS sequence"/>
</dbReference>
<accession>A0A318JRF2</accession>
<dbReference type="AlphaFoldDB" id="A0A318JRF2"/>
<dbReference type="RefSeq" id="WP_110312859.1">
    <property type="nucleotide sequence ID" value="NZ_QJKC01000001.1"/>
</dbReference>
<dbReference type="InterPro" id="IPR010260">
    <property type="entry name" value="AlpA"/>
</dbReference>
<proteinExistence type="predicted"/>
<dbReference type="Gene3D" id="1.10.10.10">
    <property type="entry name" value="Winged helix-like DNA-binding domain superfamily/Winged helix DNA-binding domain"/>
    <property type="match status" value="1"/>
</dbReference>
<name>A0A318JRF2_9NEIS</name>
<evidence type="ECO:0000313" key="1">
    <source>
        <dbReference type="EMBL" id="PXX51096.1"/>
    </source>
</evidence>
<dbReference type="OrthoDB" id="5298532at2"/>
<sequence>MNANDHALNIAFIREATAAQMLGVSKRTIQRWEKEGGFPRKIKLGKNTSAYKLEEINKWIEERCNADKSKS</sequence>
<gene>
    <name evidence="1" type="ORF">DFR38_101157</name>
</gene>
<comment type="caution">
    <text evidence="1">The sequence shown here is derived from an EMBL/GenBank/DDBJ whole genome shotgun (WGS) entry which is preliminary data.</text>
</comment>
<dbReference type="InterPro" id="IPR009061">
    <property type="entry name" value="DNA-bd_dom_put_sf"/>
</dbReference>
<protein>
    <submittedName>
        <fullName evidence="1">AlpA family transcriptional regulator</fullName>
    </submittedName>
</protein>
<organism evidence="1 2">
    <name type="scientific">Aquitalea magnusonii</name>
    <dbReference type="NCBI Taxonomy" id="332411"/>
    <lineage>
        <taxon>Bacteria</taxon>
        <taxon>Pseudomonadati</taxon>
        <taxon>Pseudomonadota</taxon>
        <taxon>Betaproteobacteria</taxon>
        <taxon>Neisseriales</taxon>
        <taxon>Chromobacteriaceae</taxon>
        <taxon>Aquitalea</taxon>
    </lineage>
</organism>